<dbReference type="EC" id="2.7.7.70" evidence="1"/>
<reference evidence="9 10" key="1">
    <citation type="submission" date="2016-12" db="EMBL/GenBank/DDBJ databases">
        <title>Isolation and genomic insights into novel planktonic Zetaproteobacteria from stratified waters of the Chesapeake Bay.</title>
        <authorList>
            <person name="McAllister S.M."/>
            <person name="Kato S."/>
            <person name="Chan C.S."/>
            <person name="Chiu B.K."/>
            <person name="Field E.K."/>
        </authorList>
    </citation>
    <scope>NUCLEOTIDE SEQUENCE [LARGE SCALE GENOMIC DNA]</scope>
    <source>
        <strain evidence="9 10">CP-5</strain>
    </source>
</reference>
<dbReference type="EMBL" id="CP018799">
    <property type="protein sequence ID" value="ATX80376.1"/>
    <property type="molecule type" value="Genomic_DNA"/>
</dbReference>
<keyword evidence="4" id="KW-0547">Nucleotide-binding</keyword>
<keyword evidence="5" id="KW-0067">ATP-binding</keyword>
<dbReference type="InterPro" id="IPR004821">
    <property type="entry name" value="Cyt_trans-like"/>
</dbReference>
<dbReference type="InterPro" id="IPR050385">
    <property type="entry name" value="Archaeal_FAD_synthase"/>
</dbReference>
<dbReference type="InterPro" id="IPR011914">
    <property type="entry name" value="RfaE_dom_II"/>
</dbReference>
<dbReference type="GO" id="GO:0005975">
    <property type="term" value="P:carbohydrate metabolic process"/>
    <property type="evidence" value="ECO:0007669"/>
    <property type="project" value="InterPro"/>
</dbReference>
<dbReference type="AlphaFoldDB" id="A0A2K8L7W0"/>
<dbReference type="OrthoDB" id="5293116at2"/>
<proteinExistence type="predicted"/>
<dbReference type="PANTHER" id="PTHR43793">
    <property type="entry name" value="FAD SYNTHASE"/>
    <property type="match status" value="1"/>
</dbReference>
<dbReference type="Pfam" id="PF01467">
    <property type="entry name" value="CTP_transf_like"/>
    <property type="match status" value="1"/>
</dbReference>
<dbReference type="PANTHER" id="PTHR43793:SF2">
    <property type="entry name" value="BIFUNCTIONAL PROTEIN HLDE"/>
    <property type="match status" value="1"/>
</dbReference>
<feature type="domain" description="Cytidyltransferase-like" evidence="8">
    <location>
        <begin position="26"/>
        <end position="126"/>
    </location>
</feature>
<dbReference type="GO" id="GO:0033786">
    <property type="term" value="F:heptose-1-phosphate adenylyltransferase activity"/>
    <property type="evidence" value="ECO:0007669"/>
    <property type="project" value="RHEA"/>
</dbReference>
<dbReference type="GO" id="GO:0016773">
    <property type="term" value="F:phosphotransferase activity, alcohol group as acceptor"/>
    <property type="evidence" value="ECO:0007669"/>
    <property type="project" value="InterPro"/>
</dbReference>
<protein>
    <recommendedName>
        <fullName evidence="1">D-glycero-beta-D-manno-heptose 1-phosphate adenylyltransferase</fullName>
        <ecNumber evidence="1">2.7.7.70</ecNumber>
    </recommendedName>
</protein>
<dbReference type="SUPFAM" id="SSF52374">
    <property type="entry name" value="Nucleotidylyl transferase"/>
    <property type="match status" value="1"/>
</dbReference>
<accession>A0A2K8L7W0</accession>
<evidence type="ECO:0000256" key="5">
    <source>
        <dbReference type="ARBA" id="ARBA00022840"/>
    </source>
</evidence>
<evidence type="ECO:0000313" key="9">
    <source>
        <dbReference type="EMBL" id="ATX80376.1"/>
    </source>
</evidence>
<evidence type="ECO:0000256" key="4">
    <source>
        <dbReference type="ARBA" id="ARBA00022741"/>
    </source>
</evidence>
<evidence type="ECO:0000313" key="10">
    <source>
        <dbReference type="Proteomes" id="UP000231701"/>
    </source>
</evidence>
<gene>
    <name evidence="9" type="ORF">Ga0123461_1970</name>
</gene>
<dbReference type="InterPro" id="IPR014729">
    <property type="entry name" value="Rossmann-like_a/b/a_fold"/>
</dbReference>
<dbReference type="Proteomes" id="UP000231701">
    <property type="component" value="Chromosome"/>
</dbReference>
<keyword evidence="6" id="KW-0119">Carbohydrate metabolism</keyword>
<evidence type="ECO:0000256" key="7">
    <source>
        <dbReference type="ARBA" id="ARBA00047428"/>
    </source>
</evidence>
<evidence type="ECO:0000256" key="2">
    <source>
        <dbReference type="ARBA" id="ARBA00022679"/>
    </source>
</evidence>
<comment type="catalytic activity">
    <reaction evidence="7">
        <text>D-glycero-beta-D-manno-heptose 1-phosphate + ATP + H(+) = ADP-D-glycero-beta-D-manno-heptose + diphosphate</text>
        <dbReference type="Rhea" id="RHEA:27465"/>
        <dbReference type="ChEBI" id="CHEBI:15378"/>
        <dbReference type="ChEBI" id="CHEBI:30616"/>
        <dbReference type="ChEBI" id="CHEBI:33019"/>
        <dbReference type="ChEBI" id="CHEBI:59967"/>
        <dbReference type="ChEBI" id="CHEBI:61593"/>
        <dbReference type="EC" id="2.7.7.70"/>
    </reaction>
</comment>
<evidence type="ECO:0000256" key="1">
    <source>
        <dbReference type="ARBA" id="ARBA00012519"/>
    </source>
</evidence>
<dbReference type="KEGG" id="maes:Ga0123461_1970"/>
<keyword evidence="10" id="KW-1185">Reference proteome</keyword>
<dbReference type="GO" id="GO:0005524">
    <property type="term" value="F:ATP binding"/>
    <property type="evidence" value="ECO:0007669"/>
    <property type="project" value="UniProtKB-KW"/>
</dbReference>
<organism evidence="9 10">
    <name type="scientific">Mariprofundus aestuarium</name>
    <dbReference type="NCBI Taxonomy" id="1921086"/>
    <lineage>
        <taxon>Bacteria</taxon>
        <taxon>Pseudomonadati</taxon>
        <taxon>Pseudomonadota</taxon>
        <taxon>Candidatius Mariprofundia</taxon>
        <taxon>Mariprofundales</taxon>
        <taxon>Mariprofundaceae</taxon>
        <taxon>Mariprofundus</taxon>
    </lineage>
</organism>
<evidence type="ECO:0000256" key="3">
    <source>
        <dbReference type="ARBA" id="ARBA00022695"/>
    </source>
</evidence>
<dbReference type="NCBIfam" id="TIGR02199">
    <property type="entry name" value="rfaE_dom_II"/>
    <property type="match status" value="1"/>
</dbReference>
<keyword evidence="9" id="KW-0418">Kinase</keyword>
<dbReference type="NCBIfam" id="TIGR00125">
    <property type="entry name" value="cyt_tran_rel"/>
    <property type="match status" value="1"/>
</dbReference>
<dbReference type="RefSeq" id="WP_100278149.1">
    <property type="nucleotide sequence ID" value="NZ_CP018799.1"/>
</dbReference>
<evidence type="ECO:0000256" key="6">
    <source>
        <dbReference type="ARBA" id="ARBA00023277"/>
    </source>
</evidence>
<evidence type="ECO:0000259" key="8">
    <source>
        <dbReference type="Pfam" id="PF01467"/>
    </source>
</evidence>
<dbReference type="GO" id="GO:0016301">
    <property type="term" value="F:kinase activity"/>
    <property type="evidence" value="ECO:0007669"/>
    <property type="project" value="UniProtKB-KW"/>
</dbReference>
<keyword evidence="3 9" id="KW-0548">Nucleotidyltransferase</keyword>
<sequence length="157" mass="17422">MNHSTEWEAARRQVEQWRESGKKIIFTNGCFDLLHPGHIDYLTKARALGDVLIVGLNDDDSIRRLKGQSRPITPLQDRQVMLSALKSVTLVVPFEEDTPLGLIKTLLPDILVKGGDYEPDNIVGAVEVRENGGHVSVITFVDGHSTTALIKRIQEIG</sequence>
<keyword evidence="2 9" id="KW-0808">Transferase</keyword>
<dbReference type="Gene3D" id="3.40.50.620">
    <property type="entry name" value="HUPs"/>
    <property type="match status" value="1"/>
</dbReference>
<name>A0A2K8L7W0_MARES</name>